<dbReference type="EMBL" id="JBHTBX010000009">
    <property type="protein sequence ID" value="MFC7435683.1"/>
    <property type="molecule type" value="Genomic_DNA"/>
</dbReference>
<dbReference type="CDD" id="cd00371">
    <property type="entry name" value="HMA"/>
    <property type="match status" value="1"/>
</dbReference>
<reference evidence="3" key="1">
    <citation type="journal article" date="2019" name="Int. J. Syst. Evol. Microbiol.">
        <title>The Global Catalogue of Microorganisms (GCM) 10K type strain sequencing project: providing services to taxonomists for standard genome sequencing and annotation.</title>
        <authorList>
            <consortium name="The Broad Institute Genomics Platform"/>
            <consortium name="The Broad Institute Genome Sequencing Center for Infectious Disease"/>
            <person name="Wu L."/>
            <person name="Ma J."/>
        </authorList>
    </citation>
    <scope>NUCLEOTIDE SEQUENCE [LARGE SCALE GENOMIC DNA]</scope>
    <source>
        <strain evidence="3">CCUG 54518</strain>
    </source>
</reference>
<dbReference type="RefSeq" id="WP_382258750.1">
    <property type="nucleotide sequence ID" value="NZ_JBHTBX010000009.1"/>
</dbReference>
<dbReference type="SUPFAM" id="SSF55008">
    <property type="entry name" value="HMA, heavy metal-associated domain"/>
    <property type="match status" value="1"/>
</dbReference>
<protein>
    <submittedName>
        <fullName evidence="2">Heavy-metal-associated domain-containing protein</fullName>
    </submittedName>
</protein>
<keyword evidence="3" id="KW-1185">Reference proteome</keyword>
<feature type="domain" description="HMA" evidence="1">
    <location>
        <begin position="2"/>
        <end position="67"/>
    </location>
</feature>
<proteinExistence type="predicted"/>
<organism evidence="2 3">
    <name type="scientific">Hydrogenophaga bisanensis</name>
    <dbReference type="NCBI Taxonomy" id="439611"/>
    <lineage>
        <taxon>Bacteria</taxon>
        <taxon>Pseudomonadati</taxon>
        <taxon>Pseudomonadota</taxon>
        <taxon>Betaproteobacteria</taxon>
        <taxon>Burkholderiales</taxon>
        <taxon>Comamonadaceae</taxon>
        <taxon>Hydrogenophaga</taxon>
    </lineage>
</organism>
<evidence type="ECO:0000259" key="1">
    <source>
        <dbReference type="PROSITE" id="PS50846"/>
    </source>
</evidence>
<dbReference type="InterPro" id="IPR006121">
    <property type="entry name" value="HMA_dom"/>
</dbReference>
<accession>A0ABW2RC57</accession>
<name>A0ABW2RC57_9BURK</name>
<dbReference type="Gene3D" id="3.30.70.100">
    <property type="match status" value="1"/>
</dbReference>
<dbReference type="Proteomes" id="UP001596495">
    <property type="component" value="Unassembled WGS sequence"/>
</dbReference>
<dbReference type="PROSITE" id="PS50846">
    <property type="entry name" value="HMA_2"/>
    <property type="match status" value="1"/>
</dbReference>
<dbReference type="Pfam" id="PF00403">
    <property type="entry name" value="HMA"/>
    <property type="match status" value="1"/>
</dbReference>
<evidence type="ECO:0000313" key="3">
    <source>
        <dbReference type="Proteomes" id="UP001596495"/>
    </source>
</evidence>
<evidence type="ECO:0000313" key="2">
    <source>
        <dbReference type="EMBL" id="MFC7435683.1"/>
    </source>
</evidence>
<dbReference type="InterPro" id="IPR036163">
    <property type="entry name" value="HMA_dom_sf"/>
</dbReference>
<gene>
    <name evidence="2" type="ORF">ACFQNJ_14295</name>
</gene>
<comment type="caution">
    <text evidence="2">The sequence shown here is derived from an EMBL/GenBank/DDBJ whole genome shotgun (WGS) entry which is preliminary data.</text>
</comment>
<sequence length="71" mass="7729">MPETIFHLPGLRTQDDADAVMFELQDLPCVSQADVNLAEQTAWVNHTGMISPEDIAAALAEAGYEAHINHP</sequence>